<comment type="caution">
    <text evidence="2">The sequence shown here is derived from an EMBL/GenBank/DDBJ whole genome shotgun (WGS) entry which is preliminary data.</text>
</comment>
<evidence type="ECO:0000313" key="2">
    <source>
        <dbReference type="EMBL" id="KAK8981804.1"/>
    </source>
</evidence>
<reference evidence="2 3" key="1">
    <citation type="journal article" date="2024" name="G3 (Bethesda)">
        <title>Genome assembly of Hibiscus sabdariffa L. provides insights into metabolisms of medicinal natural products.</title>
        <authorList>
            <person name="Kim T."/>
        </authorList>
    </citation>
    <scope>NUCLEOTIDE SEQUENCE [LARGE SCALE GENOMIC DNA]</scope>
    <source>
        <strain evidence="2">TK-2024</strain>
        <tissue evidence="2">Old leaves</tissue>
    </source>
</reference>
<feature type="region of interest" description="Disordered" evidence="1">
    <location>
        <begin position="250"/>
        <end position="276"/>
    </location>
</feature>
<protein>
    <submittedName>
        <fullName evidence="2">Uncharacterized protein</fullName>
    </submittedName>
</protein>
<sequence length="356" mass="38235">MLTSSTDIMLTLAVNRLYDEARKKASYNLFHSSAAREASVLNTFGGERKQLLTVGVYSEHGYTPSLARFGWKIASKRIGKCLPAGVNFGPGWVVENDIPLQLPSLSLPLFQQTSSLLCSVGQNSCSATESHALETQEYKQPVKPKADHLSEKHVPSVQSVSSGHLNLLKTDANDGSSINGFNMTNSSTGAVPLRPPFPIHPGMNGYNNGAYGNNLSAHMVKLIGTAKPPGFSFQSSQRLDTVSRTATNFAHPTTANSNSNSNSNPNDPQLTENSGTIYLSCPSLNPGRETVAKPGSRIHRQPLGEELSPLQKPDSRLSPQQRPDSVPSDLNIRFQSSGSPSSSRADSAPPDLVLQL</sequence>
<proteinExistence type="predicted"/>
<name>A0ABR2P027_9ROSI</name>
<accession>A0ABR2P027</accession>
<feature type="compositionally biased region" description="Polar residues" evidence="1">
    <location>
        <begin position="267"/>
        <end position="276"/>
    </location>
</feature>
<dbReference type="InterPro" id="IPR051831">
    <property type="entry name" value="Bromodomain_contain_prot"/>
</dbReference>
<keyword evidence="3" id="KW-1185">Reference proteome</keyword>
<evidence type="ECO:0000256" key="1">
    <source>
        <dbReference type="SAM" id="MobiDB-lite"/>
    </source>
</evidence>
<dbReference type="EMBL" id="JBBPBN010000088">
    <property type="protein sequence ID" value="KAK8981804.1"/>
    <property type="molecule type" value="Genomic_DNA"/>
</dbReference>
<feature type="region of interest" description="Disordered" evidence="1">
    <location>
        <begin position="289"/>
        <end position="356"/>
    </location>
</feature>
<dbReference type="Proteomes" id="UP001396334">
    <property type="component" value="Unassembled WGS sequence"/>
</dbReference>
<feature type="compositionally biased region" description="Low complexity" evidence="1">
    <location>
        <begin position="256"/>
        <end position="266"/>
    </location>
</feature>
<evidence type="ECO:0000313" key="3">
    <source>
        <dbReference type="Proteomes" id="UP001396334"/>
    </source>
</evidence>
<gene>
    <name evidence="2" type="ORF">V6N11_049297</name>
</gene>
<dbReference type="PANTHER" id="PTHR22881:SF27">
    <property type="entry name" value="BROMODOMAIN CONTAINING 7_9"/>
    <property type="match status" value="1"/>
</dbReference>
<dbReference type="PANTHER" id="PTHR22881">
    <property type="entry name" value="BROMODOMAIN CONTAINING PROTEIN"/>
    <property type="match status" value="1"/>
</dbReference>
<organism evidence="2 3">
    <name type="scientific">Hibiscus sabdariffa</name>
    <name type="common">roselle</name>
    <dbReference type="NCBI Taxonomy" id="183260"/>
    <lineage>
        <taxon>Eukaryota</taxon>
        <taxon>Viridiplantae</taxon>
        <taxon>Streptophyta</taxon>
        <taxon>Embryophyta</taxon>
        <taxon>Tracheophyta</taxon>
        <taxon>Spermatophyta</taxon>
        <taxon>Magnoliopsida</taxon>
        <taxon>eudicotyledons</taxon>
        <taxon>Gunneridae</taxon>
        <taxon>Pentapetalae</taxon>
        <taxon>rosids</taxon>
        <taxon>malvids</taxon>
        <taxon>Malvales</taxon>
        <taxon>Malvaceae</taxon>
        <taxon>Malvoideae</taxon>
        <taxon>Hibiscus</taxon>
    </lineage>
</organism>
<feature type="compositionally biased region" description="Low complexity" evidence="1">
    <location>
        <begin position="336"/>
        <end position="356"/>
    </location>
</feature>